<dbReference type="InterPro" id="IPR040443">
    <property type="entry name" value="PH_15"/>
</dbReference>
<gene>
    <name evidence="3" type="ORF">WR25_17326</name>
</gene>
<dbReference type="Pfam" id="PF17339">
    <property type="entry name" value="PH_15"/>
    <property type="match status" value="1"/>
</dbReference>
<organism evidence="3 4">
    <name type="scientific">Diploscapter pachys</name>
    <dbReference type="NCBI Taxonomy" id="2018661"/>
    <lineage>
        <taxon>Eukaryota</taxon>
        <taxon>Metazoa</taxon>
        <taxon>Ecdysozoa</taxon>
        <taxon>Nematoda</taxon>
        <taxon>Chromadorea</taxon>
        <taxon>Rhabditida</taxon>
        <taxon>Rhabditina</taxon>
        <taxon>Rhabditomorpha</taxon>
        <taxon>Rhabditoidea</taxon>
        <taxon>Rhabditidae</taxon>
        <taxon>Diploscapter</taxon>
    </lineage>
</organism>
<sequence length="165" mass="18552">MSCFIKSPYVKLPDQRDVCGASSSSVCQYAKKRVLLAWQKRLIVLTSRGQLLVYKEPLVGKIYDLSNVSYIELKTAQNGIIVSLKSDKKKLTLLLEGADANAWASRLLDYRRTPLSHATHNEKFSFEMRGHKEEKPDQQQNDASSKSQKKKSCESVTTCSVPNAL</sequence>
<evidence type="ECO:0000259" key="2">
    <source>
        <dbReference type="Pfam" id="PF17339"/>
    </source>
</evidence>
<evidence type="ECO:0000256" key="1">
    <source>
        <dbReference type="SAM" id="MobiDB-lite"/>
    </source>
</evidence>
<dbReference type="Proteomes" id="UP000218231">
    <property type="component" value="Unassembled WGS sequence"/>
</dbReference>
<feature type="compositionally biased region" description="Polar residues" evidence="1">
    <location>
        <begin position="154"/>
        <end position="165"/>
    </location>
</feature>
<accession>A0A2A2JN47</accession>
<feature type="compositionally biased region" description="Basic and acidic residues" evidence="1">
    <location>
        <begin position="125"/>
        <end position="137"/>
    </location>
</feature>
<proteinExistence type="predicted"/>
<feature type="domain" description="PH-15" evidence="2">
    <location>
        <begin position="12"/>
        <end position="106"/>
    </location>
</feature>
<dbReference type="STRING" id="2018661.A0A2A2JN47"/>
<keyword evidence="4" id="KW-1185">Reference proteome</keyword>
<evidence type="ECO:0000313" key="3">
    <source>
        <dbReference type="EMBL" id="PAV63083.1"/>
    </source>
</evidence>
<evidence type="ECO:0000313" key="4">
    <source>
        <dbReference type="Proteomes" id="UP000218231"/>
    </source>
</evidence>
<comment type="caution">
    <text evidence="3">The sequence shown here is derived from an EMBL/GenBank/DDBJ whole genome shotgun (WGS) entry which is preliminary data.</text>
</comment>
<reference evidence="3 4" key="1">
    <citation type="journal article" date="2017" name="Curr. Biol.">
        <title>Genome architecture and evolution of a unichromosomal asexual nematode.</title>
        <authorList>
            <person name="Fradin H."/>
            <person name="Zegar C."/>
            <person name="Gutwein M."/>
            <person name="Lucas J."/>
            <person name="Kovtun M."/>
            <person name="Corcoran D."/>
            <person name="Baugh L.R."/>
            <person name="Kiontke K."/>
            <person name="Gunsalus K."/>
            <person name="Fitch D.H."/>
            <person name="Piano F."/>
        </authorList>
    </citation>
    <scope>NUCLEOTIDE SEQUENCE [LARGE SCALE GENOMIC DNA]</scope>
    <source>
        <strain evidence="3">PF1309</strain>
    </source>
</reference>
<name>A0A2A2JN47_9BILA</name>
<dbReference type="OrthoDB" id="5870045at2759"/>
<feature type="region of interest" description="Disordered" evidence="1">
    <location>
        <begin position="125"/>
        <end position="165"/>
    </location>
</feature>
<dbReference type="EMBL" id="LIAE01010330">
    <property type="protein sequence ID" value="PAV63083.1"/>
    <property type="molecule type" value="Genomic_DNA"/>
</dbReference>
<protein>
    <recommendedName>
        <fullName evidence="2">PH-15 domain-containing protein</fullName>
    </recommendedName>
</protein>
<dbReference type="AlphaFoldDB" id="A0A2A2JN47"/>